<reference evidence="2 3" key="1">
    <citation type="submission" date="2017-01" db="EMBL/GenBank/DDBJ databases">
        <authorList>
            <person name="Mah S.A."/>
            <person name="Swanson W.J."/>
            <person name="Moy G.W."/>
            <person name="Vacquier V.D."/>
        </authorList>
    </citation>
    <scope>NUCLEOTIDE SEQUENCE [LARGE SCALE GENOMIC DNA]</scope>
    <source>
        <strain evidence="2 3">DSM 18014</strain>
    </source>
</reference>
<feature type="transmembrane region" description="Helical" evidence="1">
    <location>
        <begin position="6"/>
        <end position="25"/>
    </location>
</feature>
<evidence type="ECO:0000313" key="2">
    <source>
        <dbReference type="EMBL" id="SIT28160.1"/>
    </source>
</evidence>
<keyword evidence="1" id="KW-1133">Transmembrane helix</keyword>
<evidence type="ECO:0000256" key="1">
    <source>
        <dbReference type="SAM" id="Phobius"/>
    </source>
</evidence>
<keyword evidence="1" id="KW-0472">Membrane</keyword>
<dbReference type="RefSeq" id="WP_076396744.1">
    <property type="nucleotide sequence ID" value="NZ_FTOV01000025.1"/>
</dbReference>
<proteinExistence type="predicted"/>
<evidence type="ECO:0000313" key="3">
    <source>
        <dbReference type="Proteomes" id="UP000185781"/>
    </source>
</evidence>
<dbReference type="EMBL" id="FTOV01000025">
    <property type="protein sequence ID" value="SIT28160.1"/>
    <property type="molecule type" value="Genomic_DNA"/>
</dbReference>
<accession>A0A1N7QZ87</accession>
<keyword evidence="1" id="KW-0812">Transmembrane</keyword>
<protein>
    <submittedName>
        <fullName evidence="2">Uncharacterized protein</fullName>
    </submittedName>
</protein>
<gene>
    <name evidence="2" type="ORF">SAMN05421785_12516</name>
</gene>
<organism evidence="2 3">
    <name type="scientific">Chryseobacterium gambrini</name>
    <dbReference type="NCBI Taxonomy" id="373672"/>
    <lineage>
        <taxon>Bacteria</taxon>
        <taxon>Pseudomonadati</taxon>
        <taxon>Bacteroidota</taxon>
        <taxon>Flavobacteriia</taxon>
        <taxon>Flavobacteriales</taxon>
        <taxon>Weeksellaceae</taxon>
        <taxon>Chryseobacterium group</taxon>
        <taxon>Chryseobacterium</taxon>
    </lineage>
</organism>
<name>A0A1N7QZ87_9FLAO</name>
<dbReference type="STRING" id="373672.SAMN05421785_12516"/>
<dbReference type="OrthoDB" id="1260332at2"/>
<sequence>MKKIVILFVSLVALMIISVTIYWNLPIEITRKSDIEKGNKIIQNIKSYENRFGKLPENSDYKTLENLGLPHEDSQVYLDYKTDNKGNFELTYLEGFDGPYLLWNSQEGKWTIDYPKILK</sequence>
<dbReference type="Proteomes" id="UP000185781">
    <property type="component" value="Unassembled WGS sequence"/>
</dbReference>
<dbReference type="AlphaFoldDB" id="A0A1N7QZ87"/>